<comment type="caution">
    <text evidence="2">The sequence shown here is derived from an EMBL/GenBank/DDBJ whole genome shotgun (WGS) entry which is preliminary data.</text>
</comment>
<sequence length="103" mass="11323">MVLCFFAACTDGTFGSNCEQTCGFCNMGVCSPINGQCQGGCKPGYRGSLCKEREYMMWRFIGIRNKPPFGKPGLIVRKVLSQISLFSSHRLIKDGTVCSVHTD</sequence>
<dbReference type="EMBL" id="JAIWYP010000009">
    <property type="protein sequence ID" value="KAH3775726.1"/>
    <property type="molecule type" value="Genomic_DNA"/>
</dbReference>
<reference evidence="2" key="2">
    <citation type="submission" date="2020-11" db="EMBL/GenBank/DDBJ databases">
        <authorList>
            <person name="McCartney M.A."/>
            <person name="Auch B."/>
            <person name="Kono T."/>
            <person name="Mallez S."/>
            <person name="Becker A."/>
            <person name="Gohl D.M."/>
            <person name="Silverstein K.A.T."/>
            <person name="Koren S."/>
            <person name="Bechman K.B."/>
            <person name="Herman A."/>
            <person name="Abrahante J.E."/>
            <person name="Garbe J."/>
        </authorList>
    </citation>
    <scope>NUCLEOTIDE SEQUENCE</scope>
    <source>
        <strain evidence="2">Duluth1</strain>
        <tissue evidence="2">Whole animal</tissue>
    </source>
</reference>
<dbReference type="Gene3D" id="2.170.300.10">
    <property type="entry name" value="Tie2 ligand-binding domain superfamily"/>
    <property type="match status" value="1"/>
</dbReference>
<evidence type="ECO:0000256" key="1">
    <source>
        <dbReference type="SAM" id="SignalP"/>
    </source>
</evidence>
<evidence type="ECO:0000313" key="2">
    <source>
        <dbReference type="EMBL" id="KAH3775726.1"/>
    </source>
</evidence>
<dbReference type="Proteomes" id="UP000828390">
    <property type="component" value="Unassembled WGS sequence"/>
</dbReference>
<keyword evidence="1" id="KW-0732">Signal</keyword>
<name>A0A9D4E9P5_DREPO</name>
<evidence type="ECO:0000313" key="3">
    <source>
        <dbReference type="Proteomes" id="UP000828390"/>
    </source>
</evidence>
<gene>
    <name evidence="2" type="ORF">DPMN_177131</name>
</gene>
<reference evidence="2" key="1">
    <citation type="journal article" date="2019" name="bioRxiv">
        <title>The Genome of the Zebra Mussel, Dreissena polymorpha: A Resource for Invasive Species Research.</title>
        <authorList>
            <person name="McCartney M.A."/>
            <person name="Auch B."/>
            <person name="Kono T."/>
            <person name="Mallez S."/>
            <person name="Zhang Y."/>
            <person name="Obille A."/>
            <person name="Becker A."/>
            <person name="Abrahante J.E."/>
            <person name="Garbe J."/>
            <person name="Badalamenti J.P."/>
            <person name="Herman A."/>
            <person name="Mangelson H."/>
            <person name="Liachko I."/>
            <person name="Sullivan S."/>
            <person name="Sone E.D."/>
            <person name="Koren S."/>
            <person name="Silverstein K.A.T."/>
            <person name="Beckman K.B."/>
            <person name="Gohl D.M."/>
        </authorList>
    </citation>
    <scope>NUCLEOTIDE SEQUENCE</scope>
    <source>
        <strain evidence="2">Duluth1</strain>
        <tissue evidence="2">Whole animal</tissue>
    </source>
</reference>
<feature type="chain" id="PRO_5038481714" evidence="1">
    <location>
        <begin position="16"/>
        <end position="103"/>
    </location>
</feature>
<keyword evidence="3" id="KW-1185">Reference proteome</keyword>
<accession>A0A9D4E9P5</accession>
<organism evidence="2 3">
    <name type="scientific">Dreissena polymorpha</name>
    <name type="common">Zebra mussel</name>
    <name type="synonym">Mytilus polymorpha</name>
    <dbReference type="NCBI Taxonomy" id="45954"/>
    <lineage>
        <taxon>Eukaryota</taxon>
        <taxon>Metazoa</taxon>
        <taxon>Spiralia</taxon>
        <taxon>Lophotrochozoa</taxon>
        <taxon>Mollusca</taxon>
        <taxon>Bivalvia</taxon>
        <taxon>Autobranchia</taxon>
        <taxon>Heteroconchia</taxon>
        <taxon>Euheterodonta</taxon>
        <taxon>Imparidentia</taxon>
        <taxon>Neoheterodontei</taxon>
        <taxon>Myida</taxon>
        <taxon>Dreissenoidea</taxon>
        <taxon>Dreissenidae</taxon>
        <taxon>Dreissena</taxon>
    </lineage>
</organism>
<dbReference type="AlphaFoldDB" id="A0A9D4E9P5"/>
<proteinExistence type="predicted"/>
<protein>
    <submittedName>
        <fullName evidence="2">Uncharacterized protein</fullName>
    </submittedName>
</protein>
<feature type="signal peptide" evidence="1">
    <location>
        <begin position="1"/>
        <end position="15"/>
    </location>
</feature>